<protein>
    <submittedName>
        <fullName evidence="1">Repressor protein C2</fullName>
    </submittedName>
</protein>
<sequence>MNNGKWKQEEECFVRENAGKKTLEEMAKHIGKSPLAVQLFMHRKKIVVGQTVKRNLVQEMLRIKFRHPENFSPTREFYREVEINQMRFWDIYYGRKQVTQSEYLALSKYFGLTLQEAFEARQLSMFNEE</sequence>
<accession>A0A8S5MBX2</accession>
<proteinExistence type="predicted"/>
<dbReference type="EMBL" id="BK014874">
    <property type="protein sequence ID" value="DAD79849.1"/>
    <property type="molecule type" value="Genomic_DNA"/>
</dbReference>
<evidence type="ECO:0000313" key="1">
    <source>
        <dbReference type="EMBL" id="DAD79849.1"/>
    </source>
</evidence>
<reference evidence="1" key="1">
    <citation type="journal article" date="2021" name="Proc. Natl. Acad. Sci. U.S.A.">
        <title>A Catalog of Tens of Thousands of Viruses from Human Metagenomes Reveals Hidden Associations with Chronic Diseases.</title>
        <authorList>
            <person name="Tisza M.J."/>
            <person name="Buck C.B."/>
        </authorList>
    </citation>
    <scope>NUCLEOTIDE SEQUENCE</scope>
    <source>
        <strain evidence="1">CthrG7</strain>
    </source>
</reference>
<name>A0A8S5MBX2_9CAUD</name>
<organism evidence="1">
    <name type="scientific">Siphoviridae sp. cthrG7</name>
    <dbReference type="NCBI Taxonomy" id="2826428"/>
    <lineage>
        <taxon>Viruses</taxon>
        <taxon>Duplodnaviria</taxon>
        <taxon>Heunggongvirae</taxon>
        <taxon>Uroviricota</taxon>
        <taxon>Caudoviricetes</taxon>
    </lineage>
</organism>